<feature type="signal peptide" evidence="1">
    <location>
        <begin position="1"/>
        <end position="29"/>
    </location>
</feature>
<organism evidence="2 3">
    <name type="scientific">Flexivirga aerilata</name>
    <dbReference type="NCBI Taxonomy" id="1656889"/>
    <lineage>
        <taxon>Bacteria</taxon>
        <taxon>Bacillati</taxon>
        <taxon>Actinomycetota</taxon>
        <taxon>Actinomycetes</taxon>
        <taxon>Micrococcales</taxon>
        <taxon>Dermacoccaceae</taxon>
        <taxon>Flexivirga</taxon>
    </lineage>
</organism>
<dbReference type="Pfam" id="PF01674">
    <property type="entry name" value="Lipase_2"/>
    <property type="match status" value="1"/>
</dbReference>
<proteinExistence type="predicted"/>
<protein>
    <submittedName>
        <fullName evidence="2">Alpha/beta fold hydrolase</fullName>
    </submittedName>
</protein>
<dbReference type="EMBL" id="JABENB010000001">
    <property type="protein sequence ID" value="NNG39150.1"/>
    <property type="molecule type" value="Genomic_DNA"/>
</dbReference>
<dbReference type="InterPro" id="IPR002918">
    <property type="entry name" value="Lipase_EstA/Esterase_EstB"/>
</dbReference>
<evidence type="ECO:0000313" key="2">
    <source>
        <dbReference type="EMBL" id="NNG39150.1"/>
    </source>
</evidence>
<accession>A0A849AL87</accession>
<comment type="caution">
    <text evidence="2">The sequence shown here is derived from an EMBL/GenBank/DDBJ whole genome shotgun (WGS) entry which is preliminary data.</text>
</comment>
<dbReference type="Gene3D" id="3.40.50.1820">
    <property type="entry name" value="alpha/beta hydrolase"/>
    <property type="match status" value="1"/>
</dbReference>
<name>A0A849AL87_9MICO</name>
<dbReference type="GO" id="GO:0016042">
    <property type="term" value="P:lipid catabolic process"/>
    <property type="evidence" value="ECO:0007669"/>
    <property type="project" value="InterPro"/>
</dbReference>
<feature type="chain" id="PRO_5032671936" evidence="1">
    <location>
        <begin position="30"/>
        <end position="306"/>
    </location>
</feature>
<keyword evidence="3" id="KW-1185">Reference proteome</keyword>
<dbReference type="SUPFAM" id="SSF53474">
    <property type="entry name" value="alpha/beta-Hydrolases"/>
    <property type="match status" value="1"/>
</dbReference>
<evidence type="ECO:0000256" key="1">
    <source>
        <dbReference type="SAM" id="SignalP"/>
    </source>
</evidence>
<keyword evidence="2" id="KW-0378">Hydrolase</keyword>
<dbReference type="InterPro" id="IPR029058">
    <property type="entry name" value="AB_hydrolase_fold"/>
</dbReference>
<gene>
    <name evidence="2" type="ORF">HJ588_07670</name>
</gene>
<dbReference type="PANTHER" id="PTHR32015">
    <property type="entry name" value="FASTING INDUCED LIPASE"/>
    <property type="match status" value="1"/>
</dbReference>
<reference evidence="2 3" key="1">
    <citation type="submission" date="2020-05" db="EMBL/GenBank/DDBJ databases">
        <title>Flexivirga sp. ID2601S isolated from air conditioner.</title>
        <authorList>
            <person name="Kim D.H."/>
        </authorList>
    </citation>
    <scope>NUCLEOTIDE SEQUENCE [LARGE SCALE GENOMIC DNA]</scope>
    <source>
        <strain evidence="2 3">ID2601S</strain>
    </source>
</reference>
<dbReference type="Proteomes" id="UP000557772">
    <property type="component" value="Unassembled WGS sequence"/>
</dbReference>
<keyword evidence="1" id="KW-0732">Signal</keyword>
<dbReference type="AlphaFoldDB" id="A0A849AL87"/>
<evidence type="ECO:0000313" key="3">
    <source>
        <dbReference type="Proteomes" id="UP000557772"/>
    </source>
</evidence>
<dbReference type="PANTHER" id="PTHR32015:SF1">
    <property type="entry name" value="LIPASE"/>
    <property type="match status" value="1"/>
</dbReference>
<dbReference type="RefSeq" id="WP_171153652.1">
    <property type="nucleotide sequence ID" value="NZ_JABENB010000001.1"/>
</dbReference>
<dbReference type="GO" id="GO:0016298">
    <property type="term" value="F:lipase activity"/>
    <property type="evidence" value="ECO:0007669"/>
    <property type="project" value="TreeGrafter"/>
</dbReference>
<sequence>MRIPRPLSALACTGAATALFVAASAPAQAAPLPIGGLPEAGAGYALHPGTVAGANDWSCKPSAAHPNPVVLLPGTFANIGSNFVALSPMLKNAGYCVFATNFGMTWFSGGRIGGMRSETDSGNEVAAFIDRVRATTGAAKVDIVGHSQGGSMGVNYLKLHGGGNAVGTYVGWGQSSNGTTLSGLTTLGKAFGTLGFVNLGIQAFGAPSLVDQQVGSAYNTRTGAIPLPQGPKYVTIQSTKDAVVTPYATQSLPGAQNIVVQQLCPSDPVGHVGLFLDQPTLQLTMNALGGGPAGFKPACSGYGPAL</sequence>